<keyword evidence="2" id="KW-0812">Transmembrane</keyword>
<gene>
    <name evidence="3" type="ORF">EHO51_13415</name>
</gene>
<accession>A0A3G8MA34</accession>
<feature type="transmembrane region" description="Helical" evidence="2">
    <location>
        <begin position="71"/>
        <end position="94"/>
    </location>
</feature>
<dbReference type="GO" id="GO:0004713">
    <property type="term" value="F:protein tyrosine kinase activity"/>
    <property type="evidence" value="ECO:0007669"/>
    <property type="project" value="TreeGrafter"/>
</dbReference>
<sequence length="433" mass="47364">MPEAVHAQQPEITVALADPERGPLSPQDASFKAKSISRALRRAANKSRAPTSVIAGGGGFQARRGDRAFRLGVLASFGAFVIAPFLVASIYWGLIASKQYVTETKFALRAGEASSLDLLSGGAMGSQASQQMQDAQVLVNFIRSRSMIEALDRKVGLRAMFSRSGVDYFSSFDPEDSVEELEKYWKRRIDASLDMMSGIISINVRAFTPRDSLAIAQNVTELSERLVNELSTRSRRDALAQARTELTRAEEQLKNATGSMRDARNTEGVLDAPAAAEAINKLITTLRLELSATQEDLALHSDSATSDSPQARLLTARVQSLKSQIDEYSTQIAGGGERGEGSLAQRAGVLSMHQIELDLARQRYALAASMFENARVDLETQRAYLVSFLRPTLAEKSLYPRRWIEWGIIVAPATIGWLALVAVAFLVRDHMAK</sequence>
<evidence type="ECO:0000256" key="2">
    <source>
        <dbReference type="SAM" id="Phobius"/>
    </source>
</evidence>
<dbReference type="GO" id="GO:0005886">
    <property type="term" value="C:plasma membrane"/>
    <property type="evidence" value="ECO:0007669"/>
    <property type="project" value="TreeGrafter"/>
</dbReference>
<reference evidence="3 4" key="1">
    <citation type="submission" date="2018-11" db="EMBL/GenBank/DDBJ databases">
        <title>Genome squencing of methanotrophic bacteria isolated from alkaline groundwater in Korea.</title>
        <authorList>
            <person name="Nguyen L.N."/>
        </authorList>
    </citation>
    <scope>NUCLEOTIDE SEQUENCE [LARGE SCALE GENOMIC DNA]</scope>
    <source>
        <strain evidence="3 4">GW6</strain>
    </source>
</reference>
<dbReference type="PANTHER" id="PTHR32309">
    <property type="entry name" value="TYROSINE-PROTEIN KINASE"/>
    <property type="match status" value="1"/>
</dbReference>
<name>A0A3G8MA34_9HYPH</name>
<keyword evidence="1" id="KW-0175">Coiled coil</keyword>
<dbReference type="PANTHER" id="PTHR32309:SF13">
    <property type="entry name" value="FERRIC ENTEROBACTIN TRANSPORT PROTEIN FEPE"/>
    <property type="match status" value="1"/>
</dbReference>
<keyword evidence="2" id="KW-1133">Transmembrane helix</keyword>
<dbReference type="InterPro" id="IPR050445">
    <property type="entry name" value="Bact_polysacc_biosynth/exp"/>
</dbReference>
<evidence type="ECO:0000313" key="3">
    <source>
        <dbReference type="EMBL" id="AZG77648.1"/>
    </source>
</evidence>
<evidence type="ECO:0000313" key="4">
    <source>
        <dbReference type="Proteomes" id="UP000273982"/>
    </source>
</evidence>
<keyword evidence="2" id="KW-0472">Membrane</keyword>
<evidence type="ECO:0008006" key="5">
    <source>
        <dbReference type="Google" id="ProtNLM"/>
    </source>
</evidence>
<dbReference type="KEGG" id="mros:EHO51_13415"/>
<feature type="transmembrane region" description="Helical" evidence="2">
    <location>
        <begin position="403"/>
        <end position="427"/>
    </location>
</feature>
<evidence type="ECO:0000256" key="1">
    <source>
        <dbReference type="SAM" id="Coils"/>
    </source>
</evidence>
<dbReference type="RefSeq" id="WP_124739305.1">
    <property type="nucleotide sequence ID" value="NZ_CP034086.1"/>
</dbReference>
<dbReference type="AlphaFoldDB" id="A0A3G8MA34"/>
<proteinExistence type="predicted"/>
<dbReference type="Proteomes" id="UP000273982">
    <property type="component" value="Chromosome"/>
</dbReference>
<feature type="coiled-coil region" evidence="1">
    <location>
        <begin position="236"/>
        <end position="266"/>
    </location>
</feature>
<dbReference type="EMBL" id="CP034086">
    <property type="protein sequence ID" value="AZG77648.1"/>
    <property type="molecule type" value="Genomic_DNA"/>
</dbReference>
<protein>
    <recommendedName>
        <fullName evidence="5">Capsule biosynthesis protein</fullName>
    </recommendedName>
</protein>
<organism evidence="3 4">
    <name type="scientific">Methylocystis rosea</name>
    <dbReference type="NCBI Taxonomy" id="173366"/>
    <lineage>
        <taxon>Bacteria</taxon>
        <taxon>Pseudomonadati</taxon>
        <taxon>Pseudomonadota</taxon>
        <taxon>Alphaproteobacteria</taxon>
        <taxon>Hyphomicrobiales</taxon>
        <taxon>Methylocystaceae</taxon>
        <taxon>Methylocystis</taxon>
    </lineage>
</organism>